<name>A0ABV9YN14_9PSEU</name>
<dbReference type="Pfam" id="PF11239">
    <property type="entry name" value="DUF3040"/>
    <property type="match status" value="1"/>
</dbReference>
<reference evidence="4" key="1">
    <citation type="journal article" date="2019" name="Int. J. Syst. Evol. Microbiol.">
        <title>The Global Catalogue of Microorganisms (GCM) 10K type strain sequencing project: providing services to taxonomists for standard genome sequencing and annotation.</title>
        <authorList>
            <consortium name="The Broad Institute Genomics Platform"/>
            <consortium name="The Broad Institute Genome Sequencing Center for Infectious Disease"/>
            <person name="Wu L."/>
            <person name="Ma J."/>
        </authorList>
    </citation>
    <scope>NUCLEOTIDE SEQUENCE [LARGE SCALE GENOMIC DNA]</scope>
    <source>
        <strain evidence="4">CGMCC 4.7093</strain>
    </source>
</reference>
<evidence type="ECO:0000256" key="2">
    <source>
        <dbReference type="SAM" id="Phobius"/>
    </source>
</evidence>
<proteinExistence type="predicted"/>
<dbReference type="InterPro" id="IPR021401">
    <property type="entry name" value="DUF3040"/>
</dbReference>
<gene>
    <name evidence="3" type="ORF">ACFPBZ_14095</name>
</gene>
<organism evidence="3 4">
    <name type="scientific">Actinomycetospora atypica</name>
    <dbReference type="NCBI Taxonomy" id="1290095"/>
    <lineage>
        <taxon>Bacteria</taxon>
        <taxon>Bacillati</taxon>
        <taxon>Actinomycetota</taxon>
        <taxon>Actinomycetes</taxon>
        <taxon>Pseudonocardiales</taxon>
        <taxon>Pseudonocardiaceae</taxon>
        <taxon>Actinomycetospora</taxon>
    </lineage>
</organism>
<accession>A0ABV9YN14</accession>
<dbReference type="EMBL" id="JBHSIV010000013">
    <property type="protein sequence ID" value="MFC5063347.1"/>
    <property type="molecule type" value="Genomic_DNA"/>
</dbReference>
<keyword evidence="4" id="KW-1185">Reference proteome</keyword>
<evidence type="ECO:0000313" key="4">
    <source>
        <dbReference type="Proteomes" id="UP001595947"/>
    </source>
</evidence>
<keyword evidence="2" id="KW-1133">Transmembrane helix</keyword>
<feature type="region of interest" description="Disordered" evidence="1">
    <location>
        <begin position="18"/>
        <end position="42"/>
    </location>
</feature>
<sequence>MLSDRDRQVLAAMERALAAQDLAPEPPLDEREAPHPSRSRHDSRWVGVAAGVLAGVVAPVVVLATVPTLPAVLIVIVLALVGRVVAMCGVDDGSRA</sequence>
<evidence type="ECO:0000313" key="3">
    <source>
        <dbReference type="EMBL" id="MFC5063347.1"/>
    </source>
</evidence>
<feature type="transmembrane region" description="Helical" evidence="2">
    <location>
        <begin position="71"/>
        <end position="90"/>
    </location>
</feature>
<keyword evidence="2" id="KW-0472">Membrane</keyword>
<dbReference type="RefSeq" id="WP_378036696.1">
    <property type="nucleotide sequence ID" value="NZ_JBHSIV010000013.1"/>
</dbReference>
<protein>
    <submittedName>
        <fullName evidence="3">DUF3040 domain-containing protein</fullName>
    </submittedName>
</protein>
<comment type="caution">
    <text evidence="3">The sequence shown here is derived from an EMBL/GenBank/DDBJ whole genome shotgun (WGS) entry which is preliminary data.</text>
</comment>
<dbReference type="Proteomes" id="UP001595947">
    <property type="component" value="Unassembled WGS sequence"/>
</dbReference>
<keyword evidence="2" id="KW-0812">Transmembrane</keyword>
<evidence type="ECO:0000256" key="1">
    <source>
        <dbReference type="SAM" id="MobiDB-lite"/>
    </source>
</evidence>
<feature type="transmembrane region" description="Helical" evidence="2">
    <location>
        <begin position="45"/>
        <end position="65"/>
    </location>
</feature>
<feature type="compositionally biased region" description="Basic and acidic residues" evidence="1">
    <location>
        <begin position="28"/>
        <end position="42"/>
    </location>
</feature>